<organism evidence="2 3">
    <name type="scientific">Blattamonas nauphoetae</name>
    <dbReference type="NCBI Taxonomy" id="2049346"/>
    <lineage>
        <taxon>Eukaryota</taxon>
        <taxon>Metamonada</taxon>
        <taxon>Preaxostyla</taxon>
        <taxon>Oxymonadida</taxon>
        <taxon>Blattamonas</taxon>
    </lineage>
</organism>
<name>A0ABQ9XZS8_9EUKA</name>
<evidence type="ECO:0000313" key="3">
    <source>
        <dbReference type="Proteomes" id="UP001281761"/>
    </source>
</evidence>
<sequence length="94" mass="10191">MLSSATMDSKMELLHRTQPGKRPDAVSGIATALKDDITLSVLVSDSEVLVNTSRNLAELCNRRSTEFRPSPTRLPLQPVSTFHPSTSGIPFPAV</sequence>
<reference evidence="2 3" key="1">
    <citation type="journal article" date="2022" name="bioRxiv">
        <title>Genomics of Preaxostyla Flagellates Illuminates Evolutionary Transitions and the Path Towards Mitochondrial Loss.</title>
        <authorList>
            <person name="Novak L.V.F."/>
            <person name="Treitli S.C."/>
            <person name="Pyrih J."/>
            <person name="Halakuc P."/>
            <person name="Pipaliya S.V."/>
            <person name="Vacek V."/>
            <person name="Brzon O."/>
            <person name="Soukal P."/>
            <person name="Eme L."/>
            <person name="Dacks J.B."/>
            <person name="Karnkowska A."/>
            <person name="Elias M."/>
            <person name="Hampl V."/>
        </authorList>
    </citation>
    <scope>NUCLEOTIDE SEQUENCE [LARGE SCALE GENOMIC DNA]</scope>
    <source>
        <strain evidence="2">NAU3</strain>
        <tissue evidence="2">Gut</tissue>
    </source>
</reference>
<keyword evidence="3" id="KW-1185">Reference proteome</keyword>
<feature type="compositionally biased region" description="Polar residues" evidence="1">
    <location>
        <begin position="78"/>
        <end position="88"/>
    </location>
</feature>
<gene>
    <name evidence="2" type="ORF">BLNAU_8044</name>
</gene>
<feature type="region of interest" description="Disordered" evidence="1">
    <location>
        <begin position="66"/>
        <end position="94"/>
    </location>
</feature>
<comment type="caution">
    <text evidence="2">The sequence shown here is derived from an EMBL/GenBank/DDBJ whole genome shotgun (WGS) entry which is preliminary data.</text>
</comment>
<dbReference type="EMBL" id="JARBJD010000050">
    <property type="protein sequence ID" value="KAK2956969.1"/>
    <property type="molecule type" value="Genomic_DNA"/>
</dbReference>
<evidence type="ECO:0000313" key="2">
    <source>
        <dbReference type="EMBL" id="KAK2956969.1"/>
    </source>
</evidence>
<feature type="region of interest" description="Disordered" evidence="1">
    <location>
        <begin position="1"/>
        <end position="25"/>
    </location>
</feature>
<evidence type="ECO:0000256" key="1">
    <source>
        <dbReference type="SAM" id="MobiDB-lite"/>
    </source>
</evidence>
<protein>
    <submittedName>
        <fullName evidence="2">Uncharacterized protein</fullName>
    </submittedName>
</protein>
<dbReference type="Proteomes" id="UP001281761">
    <property type="component" value="Unassembled WGS sequence"/>
</dbReference>
<accession>A0ABQ9XZS8</accession>
<proteinExistence type="predicted"/>